<organism evidence="2 3">
    <name type="scientific">Enteractinococcus fodinae</name>
    <dbReference type="NCBI Taxonomy" id="684663"/>
    <lineage>
        <taxon>Bacteria</taxon>
        <taxon>Bacillati</taxon>
        <taxon>Actinomycetota</taxon>
        <taxon>Actinomycetes</taxon>
        <taxon>Micrococcales</taxon>
        <taxon>Micrococcaceae</taxon>
    </lineage>
</organism>
<keyword evidence="1" id="KW-0812">Transmembrane</keyword>
<protein>
    <submittedName>
        <fullName evidence="2">Membrane protein YhdT</fullName>
    </submittedName>
</protein>
<keyword evidence="3" id="KW-1185">Reference proteome</keyword>
<dbReference type="EMBL" id="JAVDYJ010000001">
    <property type="protein sequence ID" value="MDR7346340.1"/>
    <property type="molecule type" value="Genomic_DNA"/>
</dbReference>
<keyword evidence="1" id="KW-0472">Membrane</keyword>
<feature type="transmembrane region" description="Helical" evidence="1">
    <location>
        <begin position="97"/>
        <end position="117"/>
    </location>
</feature>
<comment type="caution">
    <text evidence="2">The sequence shown here is derived from an EMBL/GenBank/DDBJ whole genome shotgun (WGS) entry which is preliminary data.</text>
</comment>
<evidence type="ECO:0000313" key="2">
    <source>
        <dbReference type="EMBL" id="MDR7346340.1"/>
    </source>
</evidence>
<dbReference type="Pfam" id="PF09997">
    <property type="entry name" value="DUF2238"/>
    <property type="match status" value="1"/>
</dbReference>
<accession>A0ABU2AYB4</accession>
<dbReference type="Proteomes" id="UP001183794">
    <property type="component" value="Unassembled WGS sequence"/>
</dbReference>
<proteinExistence type="predicted"/>
<gene>
    <name evidence="2" type="ORF">J2S62_000597</name>
</gene>
<sequence>MEPTTRYATIRRHIPMLTTAVIALVSAILAASIGHWYRAIVAVLTMIPTIAPWIVEKWAKIHIPLNLQWQYAALLLAGPYGGEYLGMYQRGPWDKLVHLYSGFAVGFGLVFALGLILRKYQLWLPLWFEVAILVVAKGFVALVWEIAEFVWDLVLGTSAQDHNFDTMTDMILGTSPAIFTGWALARYRTKGRFTYIESLLNAPQPTEFFTKARR</sequence>
<feature type="transmembrane region" description="Helical" evidence="1">
    <location>
        <begin position="124"/>
        <end position="147"/>
    </location>
</feature>
<evidence type="ECO:0000313" key="3">
    <source>
        <dbReference type="Proteomes" id="UP001183794"/>
    </source>
</evidence>
<keyword evidence="1" id="KW-1133">Transmembrane helix</keyword>
<name>A0ABU2AYB4_9MICC</name>
<feature type="transmembrane region" description="Helical" evidence="1">
    <location>
        <begin position="167"/>
        <end position="185"/>
    </location>
</feature>
<feature type="transmembrane region" description="Helical" evidence="1">
    <location>
        <begin position="12"/>
        <end position="30"/>
    </location>
</feature>
<reference evidence="2 3" key="1">
    <citation type="submission" date="2023-07" db="EMBL/GenBank/DDBJ databases">
        <title>Sequencing the genomes of 1000 actinobacteria strains.</title>
        <authorList>
            <person name="Klenk H.-P."/>
        </authorList>
    </citation>
    <scope>NUCLEOTIDE SEQUENCE [LARGE SCALE GENOMIC DNA]</scope>
    <source>
        <strain evidence="2 3">DSM 22966</strain>
    </source>
</reference>
<dbReference type="InterPro" id="IPR014509">
    <property type="entry name" value="YjdF-like"/>
</dbReference>
<evidence type="ECO:0000256" key="1">
    <source>
        <dbReference type="SAM" id="Phobius"/>
    </source>
</evidence>
<dbReference type="RefSeq" id="WP_310171234.1">
    <property type="nucleotide sequence ID" value="NZ_BAABHE010000002.1"/>
</dbReference>